<evidence type="ECO:0000313" key="1">
    <source>
        <dbReference type="EMBL" id="CAG8681173.1"/>
    </source>
</evidence>
<dbReference type="Proteomes" id="UP000789375">
    <property type="component" value="Unassembled WGS sequence"/>
</dbReference>
<keyword evidence="2" id="KW-1185">Reference proteome</keyword>
<comment type="caution">
    <text evidence="1">The sequence shown here is derived from an EMBL/GenBank/DDBJ whole genome shotgun (WGS) entry which is preliminary data.</text>
</comment>
<evidence type="ECO:0000313" key="2">
    <source>
        <dbReference type="Proteomes" id="UP000789375"/>
    </source>
</evidence>
<organism evidence="1 2">
    <name type="scientific">Funneliformis mosseae</name>
    <name type="common">Endomycorrhizal fungus</name>
    <name type="synonym">Glomus mosseae</name>
    <dbReference type="NCBI Taxonomy" id="27381"/>
    <lineage>
        <taxon>Eukaryota</taxon>
        <taxon>Fungi</taxon>
        <taxon>Fungi incertae sedis</taxon>
        <taxon>Mucoromycota</taxon>
        <taxon>Glomeromycotina</taxon>
        <taxon>Glomeromycetes</taxon>
        <taxon>Glomerales</taxon>
        <taxon>Glomeraceae</taxon>
        <taxon>Funneliformis</taxon>
    </lineage>
</organism>
<dbReference type="AlphaFoldDB" id="A0A9N9HHH6"/>
<accession>A0A9N9HHH6</accession>
<dbReference type="EMBL" id="CAJVPP010006726">
    <property type="protein sequence ID" value="CAG8681173.1"/>
    <property type="molecule type" value="Genomic_DNA"/>
</dbReference>
<protein>
    <submittedName>
        <fullName evidence="1">7009_t:CDS:1</fullName>
    </submittedName>
</protein>
<proteinExistence type="predicted"/>
<sequence>MCDVFQRYEKIVRGVLLPRRGASLLLLHNDPGPMLKVSVLAGVSRTLRGVVTTPWSFPLAIA</sequence>
<gene>
    <name evidence="1" type="ORF">FMOSSE_LOCUS12896</name>
</gene>
<name>A0A9N9HHH6_FUNMO</name>
<reference evidence="1" key="1">
    <citation type="submission" date="2021-06" db="EMBL/GenBank/DDBJ databases">
        <authorList>
            <person name="Kallberg Y."/>
            <person name="Tangrot J."/>
            <person name="Rosling A."/>
        </authorList>
    </citation>
    <scope>NUCLEOTIDE SEQUENCE</scope>
    <source>
        <strain evidence="1">87-6 pot B 2015</strain>
    </source>
</reference>